<keyword evidence="1" id="KW-0472">Membrane</keyword>
<feature type="transmembrane region" description="Helical" evidence="1">
    <location>
        <begin position="83"/>
        <end position="111"/>
    </location>
</feature>
<reference evidence="3" key="1">
    <citation type="submission" date="2016-11" db="UniProtKB">
        <authorList>
            <consortium name="WormBaseParasite"/>
        </authorList>
    </citation>
    <scope>IDENTIFICATION</scope>
</reference>
<feature type="transmembrane region" description="Helical" evidence="1">
    <location>
        <begin position="132"/>
        <end position="160"/>
    </location>
</feature>
<dbReference type="WBParaSite" id="L893_g30966.t1">
    <property type="protein sequence ID" value="L893_g30966.t1"/>
    <property type="gene ID" value="L893_g30966"/>
</dbReference>
<protein>
    <submittedName>
        <fullName evidence="3">G_PROTEIN_RECEP_F1_2 domain-containing protein</fullName>
    </submittedName>
</protein>
<feature type="transmembrane region" description="Helical" evidence="1">
    <location>
        <begin position="172"/>
        <end position="191"/>
    </location>
</feature>
<keyword evidence="1" id="KW-1133">Transmembrane helix</keyword>
<evidence type="ECO:0000313" key="2">
    <source>
        <dbReference type="Proteomes" id="UP000095287"/>
    </source>
</evidence>
<dbReference type="Gene3D" id="1.20.1070.10">
    <property type="entry name" value="Rhodopsin 7-helix transmembrane proteins"/>
    <property type="match status" value="1"/>
</dbReference>
<keyword evidence="1" id="KW-0812">Transmembrane</keyword>
<dbReference type="InterPro" id="IPR019422">
    <property type="entry name" value="7TM_GPCR_serpentine_rcpt_Srh"/>
</dbReference>
<organism evidence="2 3">
    <name type="scientific">Steinernema glaseri</name>
    <dbReference type="NCBI Taxonomy" id="37863"/>
    <lineage>
        <taxon>Eukaryota</taxon>
        <taxon>Metazoa</taxon>
        <taxon>Ecdysozoa</taxon>
        <taxon>Nematoda</taxon>
        <taxon>Chromadorea</taxon>
        <taxon>Rhabditida</taxon>
        <taxon>Tylenchina</taxon>
        <taxon>Panagrolaimomorpha</taxon>
        <taxon>Strongyloidoidea</taxon>
        <taxon>Steinernematidae</taxon>
        <taxon>Steinernema</taxon>
    </lineage>
</organism>
<name>A0A1I7ZXR9_9BILA</name>
<dbReference type="Proteomes" id="UP000095287">
    <property type="component" value="Unplaced"/>
</dbReference>
<feature type="transmembrane region" description="Helical" evidence="1">
    <location>
        <begin position="38"/>
        <end position="63"/>
    </location>
</feature>
<dbReference type="Pfam" id="PF10318">
    <property type="entry name" value="7TM_GPCR_Srh"/>
    <property type="match status" value="1"/>
</dbReference>
<dbReference type="SUPFAM" id="SSF81321">
    <property type="entry name" value="Family A G protein-coupled receptor-like"/>
    <property type="match status" value="1"/>
</dbReference>
<evidence type="ECO:0000256" key="1">
    <source>
        <dbReference type="SAM" id="Phobius"/>
    </source>
</evidence>
<evidence type="ECO:0000313" key="3">
    <source>
        <dbReference type="WBParaSite" id="L893_g30966.t1"/>
    </source>
</evidence>
<keyword evidence="2" id="KW-1185">Reference proteome</keyword>
<proteinExistence type="predicted"/>
<accession>A0A1I7ZXR9</accession>
<sequence length="219" mass="24689">MVLGLTGVVNALFTTTLYRHCHLCHPKSFYVISPMWRAVVHMTVPAVSGAIMVSLTTVIWFFFSEYPEKTQEHQIAVCLEFSPLFMTLLIFTGSYTAATVFISCVFILLIMWKLRSNFNNASKKTKEMQRSLTITLLLSVCLPFIFGTTSIGAAVCGLLTKVNHFEVLVRIPYLICIWVGLVNISATIIVVRPYREALLLCFRVKKTDDKGLMHARVVT</sequence>
<dbReference type="AlphaFoldDB" id="A0A1I7ZXR9"/>